<dbReference type="InterPro" id="IPR014564">
    <property type="entry name" value="UCP031503_TM"/>
</dbReference>
<dbReference type="STRING" id="1122152.GCA_000425905_01251"/>
<dbReference type="Pfam" id="PF07907">
    <property type="entry name" value="YibE_F"/>
    <property type="match status" value="1"/>
</dbReference>
<dbReference type="Proteomes" id="UP000051931">
    <property type="component" value="Unassembled WGS sequence"/>
</dbReference>
<dbReference type="PATRIC" id="fig|1122152.4.peg.1298"/>
<dbReference type="PANTHER" id="PTHR41771">
    <property type="entry name" value="MEMBRANE PROTEIN-RELATED"/>
    <property type="match status" value="1"/>
</dbReference>
<keyword evidence="3" id="KW-1185">Reference proteome</keyword>
<comment type="caution">
    <text evidence="2">The sequence shown here is derived from an EMBL/GenBank/DDBJ whole genome shotgun (WGS) entry which is preliminary data.</text>
</comment>
<accession>A0A0R1S2C5</accession>
<dbReference type="PANTHER" id="PTHR41771:SF1">
    <property type="entry name" value="MEMBRANE PROTEIN"/>
    <property type="match status" value="1"/>
</dbReference>
<keyword evidence="1" id="KW-1133">Transmembrane helix</keyword>
<name>A0A0R1S2C5_9LACO</name>
<sequence>MALLLILFFLMLIIGGKSGLNSFLSILLNTCLLILVALLISWGINIEILLLIFIPLKLATIIFLGTHDVRVAKISFYAAFLVSLILAVIIIVLEYFAQAAGFGEEAGEELVGLSQFAGISYPVIAVAVAIFSTLGAISEASVAMSSGLIEIKKHNPKITSKQLEHSASKIGVDVLTTAVNTILFSLFASFLPLFIWYLRLNYSLGQILNEKLFVSEMLIMIYAIIGVVLTIPLTSWLLARKMGQKEKSVQ</sequence>
<dbReference type="PIRSF" id="PIRSF031503">
    <property type="entry name" value="UCP031503_mp"/>
    <property type="match status" value="1"/>
</dbReference>
<keyword evidence="1" id="KW-0812">Transmembrane</keyword>
<dbReference type="eggNOG" id="COG5438">
    <property type="taxonomic scope" value="Bacteria"/>
</dbReference>
<feature type="transmembrane region" description="Helical" evidence="1">
    <location>
        <begin position="74"/>
        <end position="96"/>
    </location>
</feature>
<organism evidence="2 3">
    <name type="scientific">Lactobacillus psittaci DSM 15354</name>
    <dbReference type="NCBI Taxonomy" id="1122152"/>
    <lineage>
        <taxon>Bacteria</taxon>
        <taxon>Bacillati</taxon>
        <taxon>Bacillota</taxon>
        <taxon>Bacilli</taxon>
        <taxon>Lactobacillales</taxon>
        <taxon>Lactobacillaceae</taxon>
        <taxon>Lactobacillus</taxon>
    </lineage>
</organism>
<feature type="transmembrane region" description="Helical" evidence="1">
    <location>
        <begin position="32"/>
        <end position="54"/>
    </location>
</feature>
<feature type="transmembrane region" description="Helical" evidence="1">
    <location>
        <begin position="116"/>
        <end position="149"/>
    </location>
</feature>
<protein>
    <recommendedName>
        <fullName evidence="4">Multitransmembrane protein</fullName>
    </recommendedName>
</protein>
<evidence type="ECO:0000313" key="3">
    <source>
        <dbReference type="Proteomes" id="UP000051931"/>
    </source>
</evidence>
<dbReference type="AlphaFoldDB" id="A0A0R1S2C5"/>
<keyword evidence="1" id="KW-0472">Membrane</keyword>
<dbReference type="EMBL" id="AZFB01000007">
    <property type="protein sequence ID" value="KRL62793.1"/>
    <property type="molecule type" value="Genomic_DNA"/>
</dbReference>
<dbReference type="InterPro" id="IPR012507">
    <property type="entry name" value="YibE_F"/>
</dbReference>
<evidence type="ECO:0000256" key="1">
    <source>
        <dbReference type="SAM" id="Phobius"/>
    </source>
</evidence>
<evidence type="ECO:0000313" key="2">
    <source>
        <dbReference type="EMBL" id="KRL62793.1"/>
    </source>
</evidence>
<feature type="transmembrane region" description="Helical" evidence="1">
    <location>
        <begin position="170"/>
        <end position="197"/>
    </location>
</feature>
<proteinExistence type="predicted"/>
<feature type="transmembrane region" description="Helical" evidence="1">
    <location>
        <begin position="217"/>
        <end position="239"/>
    </location>
</feature>
<reference evidence="2 3" key="1">
    <citation type="journal article" date="2015" name="Genome Announc.">
        <title>Expanding the biotechnology potential of lactobacilli through comparative genomics of 213 strains and associated genera.</title>
        <authorList>
            <person name="Sun Z."/>
            <person name="Harris H.M."/>
            <person name="McCann A."/>
            <person name="Guo C."/>
            <person name="Argimon S."/>
            <person name="Zhang W."/>
            <person name="Yang X."/>
            <person name="Jeffery I.B."/>
            <person name="Cooney J.C."/>
            <person name="Kagawa T.F."/>
            <person name="Liu W."/>
            <person name="Song Y."/>
            <person name="Salvetti E."/>
            <person name="Wrobel A."/>
            <person name="Rasinkangas P."/>
            <person name="Parkhill J."/>
            <person name="Rea M.C."/>
            <person name="O'Sullivan O."/>
            <person name="Ritari J."/>
            <person name="Douillard F.P."/>
            <person name="Paul Ross R."/>
            <person name="Yang R."/>
            <person name="Briner A.E."/>
            <person name="Felis G.E."/>
            <person name="de Vos W.M."/>
            <person name="Barrangou R."/>
            <person name="Klaenhammer T.R."/>
            <person name="Caufield P.W."/>
            <person name="Cui Y."/>
            <person name="Zhang H."/>
            <person name="O'Toole P.W."/>
        </authorList>
    </citation>
    <scope>NUCLEOTIDE SEQUENCE [LARGE SCALE GENOMIC DNA]</scope>
    <source>
        <strain evidence="2 3">DSM 15354</strain>
    </source>
</reference>
<evidence type="ECO:0008006" key="4">
    <source>
        <dbReference type="Google" id="ProtNLM"/>
    </source>
</evidence>
<gene>
    <name evidence="2" type="ORF">FC23_GL001264</name>
</gene>